<proteinExistence type="predicted"/>
<feature type="binding site" evidence="8">
    <location>
        <position position="277"/>
    </location>
    <ligand>
        <name>Zn(2+)</name>
        <dbReference type="ChEBI" id="CHEBI:29105"/>
    </ligand>
</feature>
<keyword evidence="4" id="KW-0285">Flavoprotein</keyword>
<evidence type="ECO:0000313" key="11">
    <source>
        <dbReference type="EMBL" id="CAA9440442.1"/>
    </source>
</evidence>
<comment type="cofactor">
    <cofactor evidence="1">
        <name>FAD</name>
        <dbReference type="ChEBI" id="CHEBI:57692"/>
    </cofactor>
</comment>
<dbReference type="PANTHER" id="PTHR11103:SF18">
    <property type="entry name" value="SLR1189 PROTEIN"/>
    <property type="match status" value="1"/>
</dbReference>
<feature type="binding site" evidence="8">
    <location>
        <position position="278"/>
    </location>
    <ligand>
        <name>Zn(2+)</name>
        <dbReference type="ChEBI" id="CHEBI:29105"/>
    </ligand>
</feature>
<feature type="domain" description="Hcy-binding" evidence="10">
    <location>
        <begin position="2"/>
        <end position="292"/>
    </location>
</feature>
<keyword evidence="8" id="KW-0479">Metal-binding</keyword>
<dbReference type="GO" id="GO:0008168">
    <property type="term" value="F:methyltransferase activity"/>
    <property type="evidence" value="ECO:0007669"/>
    <property type="project" value="UniProtKB-UniRule"/>
</dbReference>
<dbReference type="EMBL" id="CADCUZ010000172">
    <property type="protein sequence ID" value="CAA9440442.1"/>
    <property type="molecule type" value="Genomic_DNA"/>
</dbReference>
<sequence length="629" mass="66202">MSFDLREMVGSRVLIGDGATGTLLAERGVGFGHPYARANMTHPDMVAGIHEEYIRAGAGVVETNTFSANRFKLEVHDLEERVREVNEAGARLARKAADTAKAAEGHKALVFGAIGPLGRPLCPVGPVTGAEARSAFLEQAEALLEGGADALVLETFTDLLELGLAHEAVRGLGIPIVAYKTFVEDGETLAEGLPGRAALEICGLGVDLAGANCTVGPQRMVGIIEGMSAEVGPVAAFPNPGLPQLVDGKVRFRRDVDHFAVYGRRLAEAGARLVGGCCGTTPEHVKALAEALRDFRPVAGPGGRGVRARTVEEVGSEEVPGGPSTELAEKLRTGFAVAVEVDLPRGNDIAKVVEASRRLKERGVDAIDISDGARARLRMHPVAAAKIVQDEVGIEAVAHISCRDRNIIGLQSDFLGAAALGVKNILAVTGDPTQIGDYPEATGVFDTDSVGLVHVLSKMNRGEDLAGNPIGEPAGFLIGSAFNPTAGDLDGEIEKLRRKIGAGAHAFWTQPVFEIGALEIALERMGDLEACLLLGLMPLRSARQAEFLHHEVPGVDIPKHVRAKLADLSCEDAPKYGVEVAQNLLSRARPLVNGAYIMPPASAPDLAGDVIEALNLRLQPSARTAKADR</sequence>
<comment type="pathway">
    <text evidence="2">One-carbon metabolism; tetrahydrofolate interconversion.</text>
</comment>
<gene>
    <name evidence="11" type="ORF">AVDCRST_MAG55-3394</name>
</gene>
<keyword evidence="3 8" id="KW-0489">Methyltransferase</keyword>
<accession>A0A6J4QH01</accession>
<dbReference type="GO" id="GO:0035999">
    <property type="term" value="P:tetrahydrofolate interconversion"/>
    <property type="evidence" value="ECO:0007669"/>
    <property type="project" value="UniProtKB-UniPathway"/>
</dbReference>
<dbReference type="AlphaFoldDB" id="A0A6J4QH01"/>
<dbReference type="GO" id="GO:0006555">
    <property type="term" value="P:methionine metabolic process"/>
    <property type="evidence" value="ECO:0007669"/>
    <property type="project" value="InterPro"/>
</dbReference>
<dbReference type="InterPro" id="IPR036589">
    <property type="entry name" value="HCY_dom_sf"/>
</dbReference>
<dbReference type="InterPro" id="IPR003171">
    <property type="entry name" value="Mehydrof_redctse-like"/>
</dbReference>
<name>A0A6J4QH01_9ACTN</name>
<dbReference type="InterPro" id="IPR029041">
    <property type="entry name" value="FAD-linked_oxidoreductase-like"/>
</dbReference>
<keyword evidence="9" id="KW-0175">Coiled coil</keyword>
<dbReference type="InterPro" id="IPR003726">
    <property type="entry name" value="HCY_dom"/>
</dbReference>
<reference evidence="11" key="1">
    <citation type="submission" date="2020-02" db="EMBL/GenBank/DDBJ databases">
        <authorList>
            <person name="Meier V. D."/>
        </authorList>
    </citation>
    <scope>NUCLEOTIDE SEQUENCE</scope>
    <source>
        <strain evidence="11">AVDCRST_MAG55</strain>
    </source>
</reference>
<evidence type="ECO:0000256" key="2">
    <source>
        <dbReference type="ARBA" id="ARBA00004777"/>
    </source>
</evidence>
<evidence type="ECO:0000256" key="7">
    <source>
        <dbReference type="ARBA" id="ARBA00023002"/>
    </source>
</evidence>
<dbReference type="NCBIfam" id="NF006396">
    <property type="entry name" value="PRK08645.1"/>
    <property type="match status" value="1"/>
</dbReference>
<evidence type="ECO:0000256" key="6">
    <source>
        <dbReference type="ARBA" id="ARBA00022827"/>
    </source>
</evidence>
<feature type="binding site" evidence="8">
    <location>
        <position position="213"/>
    </location>
    <ligand>
        <name>Zn(2+)</name>
        <dbReference type="ChEBI" id="CHEBI:29105"/>
    </ligand>
</feature>
<protein>
    <submittedName>
        <fullName evidence="11">5,10-methylenetetrahydrofolate reductase / Homolog of homocysteine-binding domain</fullName>
        <ecNumber evidence="11">1.5.1.20</ecNumber>
    </submittedName>
</protein>
<dbReference type="EC" id="1.5.1.20" evidence="11"/>
<dbReference type="Gene3D" id="3.20.20.220">
    <property type="match status" value="1"/>
</dbReference>
<evidence type="ECO:0000256" key="4">
    <source>
        <dbReference type="ARBA" id="ARBA00022630"/>
    </source>
</evidence>
<evidence type="ECO:0000256" key="1">
    <source>
        <dbReference type="ARBA" id="ARBA00001974"/>
    </source>
</evidence>
<organism evidence="11">
    <name type="scientific">uncultured Rubrobacteraceae bacterium</name>
    <dbReference type="NCBI Taxonomy" id="349277"/>
    <lineage>
        <taxon>Bacteria</taxon>
        <taxon>Bacillati</taxon>
        <taxon>Actinomycetota</taxon>
        <taxon>Rubrobacteria</taxon>
        <taxon>Rubrobacterales</taxon>
        <taxon>Rubrobacteraceae</taxon>
        <taxon>environmental samples</taxon>
    </lineage>
</organism>
<evidence type="ECO:0000256" key="9">
    <source>
        <dbReference type="SAM" id="Coils"/>
    </source>
</evidence>
<keyword evidence="5 8" id="KW-0808">Transferase</keyword>
<comment type="cofactor">
    <cofactor evidence="8">
        <name>Zn(2+)</name>
        <dbReference type="ChEBI" id="CHEBI:29105"/>
    </cofactor>
</comment>
<keyword evidence="7 11" id="KW-0560">Oxidoreductase</keyword>
<dbReference type="Gene3D" id="3.20.20.330">
    <property type="entry name" value="Homocysteine-binding-like domain"/>
    <property type="match status" value="1"/>
</dbReference>
<dbReference type="CDD" id="cd00537">
    <property type="entry name" value="MTHFR"/>
    <property type="match status" value="1"/>
</dbReference>
<evidence type="ECO:0000256" key="8">
    <source>
        <dbReference type="PROSITE-ProRule" id="PRU00333"/>
    </source>
</evidence>
<evidence type="ECO:0000256" key="3">
    <source>
        <dbReference type="ARBA" id="ARBA00022603"/>
    </source>
</evidence>
<dbReference type="Pfam" id="PF02219">
    <property type="entry name" value="MTHFR"/>
    <property type="match status" value="1"/>
</dbReference>
<dbReference type="GO" id="GO:0046872">
    <property type="term" value="F:metal ion binding"/>
    <property type="evidence" value="ECO:0007669"/>
    <property type="project" value="UniProtKB-KW"/>
</dbReference>
<dbReference type="PANTHER" id="PTHR11103">
    <property type="entry name" value="SLR1189 PROTEIN"/>
    <property type="match status" value="1"/>
</dbReference>
<dbReference type="UniPathway" id="UPA00193"/>
<keyword evidence="8" id="KW-0862">Zinc</keyword>
<dbReference type="SUPFAM" id="SSF82282">
    <property type="entry name" value="Homocysteine S-methyltransferase"/>
    <property type="match status" value="1"/>
</dbReference>
<dbReference type="PROSITE" id="PS50970">
    <property type="entry name" value="HCY"/>
    <property type="match status" value="1"/>
</dbReference>
<evidence type="ECO:0000256" key="5">
    <source>
        <dbReference type="ARBA" id="ARBA00022679"/>
    </source>
</evidence>
<dbReference type="GO" id="GO:0004489">
    <property type="term" value="F:methylenetetrahydrofolate reductase [NAD(P)H] activity"/>
    <property type="evidence" value="ECO:0007669"/>
    <property type="project" value="UniProtKB-EC"/>
</dbReference>
<dbReference type="Pfam" id="PF02574">
    <property type="entry name" value="S-methyl_trans"/>
    <property type="match status" value="1"/>
</dbReference>
<evidence type="ECO:0000259" key="10">
    <source>
        <dbReference type="PROSITE" id="PS50970"/>
    </source>
</evidence>
<keyword evidence="6" id="KW-0274">FAD</keyword>
<dbReference type="SUPFAM" id="SSF51730">
    <property type="entry name" value="FAD-linked oxidoreductase"/>
    <property type="match status" value="1"/>
</dbReference>
<feature type="coiled-coil region" evidence="9">
    <location>
        <begin position="68"/>
        <end position="95"/>
    </location>
</feature>
<dbReference type="GO" id="GO:0032259">
    <property type="term" value="P:methylation"/>
    <property type="evidence" value="ECO:0007669"/>
    <property type="project" value="UniProtKB-KW"/>
</dbReference>